<dbReference type="Proteomes" id="UP000002145">
    <property type="component" value="Chromosome"/>
</dbReference>
<proteinExistence type="predicted"/>
<dbReference type="Pfam" id="PF10934">
    <property type="entry name" value="Sheath_initiator"/>
    <property type="match status" value="1"/>
</dbReference>
<name>A3DIB4_ACET2</name>
<accession>A3DIB4</accession>
<dbReference type="GeneID" id="35804206"/>
<dbReference type="KEGG" id="cth:Cthe_2491"/>
<gene>
    <name evidence="1" type="ordered locus">Cthe_2491</name>
</gene>
<dbReference type="AlphaFoldDB" id="A3DIB4"/>
<dbReference type="HOGENOM" id="CLU_141574_0_0_9"/>
<dbReference type="RefSeq" id="WP_020457835.1">
    <property type="nucleotide sequence ID" value="NC_009012.1"/>
</dbReference>
<sequence>MIPNASINIELGSAESIETSRTYKLSGDKIQGYVDGLEALKQAIYKVLNTERYEYPIYSFNYGIELESLIGKDPIYVQIELKRRIRECLLRDDRITDVDNFKFEVNGDEIKCTFDVHSIFGNFTASREVIF</sequence>
<reference evidence="2" key="1">
    <citation type="submission" date="2007-02" db="EMBL/GenBank/DDBJ databases">
        <title>Complete sequence of Clostridium thermocellum ATCC 27405.</title>
        <authorList>
            <consortium name="US DOE Joint Genome Institute"/>
            <person name="Copeland A."/>
            <person name="Lucas S."/>
            <person name="Lapidus A."/>
            <person name="Barry K."/>
            <person name="Detter J.C."/>
            <person name="Glavina del Rio T."/>
            <person name="Hammon N."/>
            <person name="Israni S."/>
            <person name="Dalin E."/>
            <person name="Tice H."/>
            <person name="Pitluck S."/>
            <person name="Chertkov O."/>
            <person name="Brettin T."/>
            <person name="Bruce D."/>
            <person name="Han C."/>
            <person name="Tapia R."/>
            <person name="Gilna P."/>
            <person name="Schmutz J."/>
            <person name="Larimer F."/>
            <person name="Land M."/>
            <person name="Hauser L."/>
            <person name="Kyrpides N."/>
            <person name="Mikhailova N."/>
            <person name="Wu J.H.D."/>
            <person name="Newcomb M."/>
            <person name="Richardson P."/>
        </authorList>
    </citation>
    <scope>NUCLEOTIDE SEQUENCE [LARGE SCALE GENOMIC DNA]</scope>
    <source>
        <strain evidence="2">ATCC 27405 / DSM 1237 / JCM 9322 / NBRC 103400 / NCIMB 10682 / NRRL B-4536 / VPI 7372</strain>
    </source>
</reference>
<protein>
    <submittedName>
        <fullName evidence="1">Phage-like element PBSX protein, XkdS</fullName>
    </submittedName>
</protein>
<dbReference type="STRING" id="203119.Cthe_2491"/>
<organism evidence="1 2">
    <name type="scientific">Acetivibrio thermocellus (strain ATCC 27405 / DSM 1237 / JCM 9322 / NBRC 103400 / NCIMB 10682 / NRRL B-4536 / VPI 7372)</name>
    <name type="common">Clostridium thermocellum</name>
    <dbReference type="NCBI Taxonomy" id="203119"/>
    <lineage>
        <taxon>Bacteria</taxon>
        <taxon>Bacillati</taxon>
        <taxon>Bacillota</taxon>
        <taxon>Clostridia</taxon>
        <taxon>Eubacteriales</taxon>
        <taxon>Oscillospiraceae</taxon>
        <taxon>Acetivibrio</taxon>
    </lineage>
</organism>
<dbReference type="eggNOG" id="COG3628">
    <property type="taxonomic scope" value="Bacteria"/>
</dbReference>
<keyword evidence="2" id="KW-1185">Reference proteome</keyword>
<dbReference type="EMBL" id="CP000568">
    <property type="protein sequence ID" value="ABN53693.1"/>
    <property type="molecule type" value="Genomic_DNA"/>
</dbReference>
<dbReference type="SUPFAM" id="SSF160719">
    <property type="entry name" value="gpW/gp25-like"/>
    <property type="match status" value="1"/>
</dbReference>
<dbReference type="OrthoDB" id="89089at2"/>
<dbReference type="Gene3D" id="3.10.450.40">
    <property type="match status" value="1"/>
</dbReference>
<reference evidence="1 2" key="2">
    <citation type="journal article" date="2013" name="Biotechnol. Biofuels">
        <title>Global transcriptome analysis of Clostridium thermocellum ATCC 27405 during growth on dilute acid pretreated Populus and switchgrass.</title>
        <authorList>
            <person name="Wilson C.M."/>
            <person name="Rodriguez M.Jr."/>
            <person name="Johnson C.M."/>
            <person name="Martin S.L."/>
            <person name="Chu T.M."/>
            <person name="Wolfinger R.D."/>
            <person name="Hauser L.J."/>
            <person name="Land M.L."/>
            <person name="Klingeman D.M."/>
            <person name="Syed M.H."/>
            <person name="Ragauskas A.J."/>
            <person name="Tschaplinski T.J."/>
            <person name="Mielenz J.R."/>
            <person name="Brown S.D."/>
        </authorList>
    </citation>
    <scope>NUCLEOTIDE SEQUENCE [LARGE SCALE GENOMIC DNA]</scope>
    <source>
        <strain evidence="2">ATCC 27405 / DSM 1237 / JCM 9322 / NBRC 103400 / NCIMB 10682 / NRRL B-4536 / VPI 7372</strain>
    </source>
</reference>
<evidence type="ECO:0000313" key="1">
    <source>
        <dbReference type="EMBL" id="ABN53693.1"/>
    </source>
</evidence>
<evidence type="ECO:0000313" key="2">
    <source>
        <dbReference type="Proteomes" id="UP000002145"/>
    </source>
</evidence>
<dbReference type="InterPro" id="IPR020288">
    <property type="entry name" value="Sheath_initiator"/>
</dbReference>